<dbReference type="AlphaFoldDB" id="A0A916K1C4"/>
<name>A0A916K1C4_9BACL</name>
<protein>
    <submittedName>
        <fullName evidence="2">Uncharacterized protein</fullName>
    </submittedName>
</protein>
<proteinExistence type="predicted"/>
<gene>
    <name evidence="2" type="ORF">PAESOLCIP111_02783</name>
</gene>
<dbReference type="RefSeq" id="WP_246627438.1">
    <property type="nucleotide sequence ID" value="NZ_CAJVAS010000010.1"/>
</dbReference>
<accession>A0A916K1C4</accession>
<keyword evidence="3" id="KW-1185">Reference proteome</keyword>
<dbReference type="Proteomes" id="UP000693672">
    <property type="component" value="Unassembled WGS sequence"/>
</dbReference>
<comment type="caution">
    <text evidence="2">The sequence shown here is derived from an EMBL/GenBank/DDBJ whole genome shotgun (WGS) entry which is preliminary data.</text>
</comment>
<evidence type="ECO:0000256" key="1">
    <source>
        <dbReference type="SAM" id="Phobius"/>
    </source>
</evidence>
<organism evidence="2 3">
    <name type="scientific">Paenibacillus solanacearum</name>
    <dbReference type="NCBI Taxonomy" id="2048548"/>
    <lineage>
        <taxon>Bacteria</taxon>
        <taxon>Bacillati</taxon>
        <taxon>Bacillota</taxon>
        <taxon>Bacilli</taxon>
        <taxon>Bacillales</taxon>
        <taxon>Paenibacillaceae</taxon>
        <taxon>Paenibacillus</taxon>
    </lineage>
</organism>
<feature type="transmembrane region" description="Helical" evidence="1">
    <location>
        <begin position="21"/>
        <end position="43"/>
    </location>
</feature>
<reference evidence="2" key="1">
    <citation type="submission" date="2021-06" db="EMBL/GenBank/DDBJ databases">
        <authorList>
            <person name="Criscuolo A."/>
        </authorList>
    </citation>
    <scope>NUCLEOTIDE SEQUENCE</scope>
    <source>
        <strain evidence="2">CIP111600</strain>
    </source>
</reference>
<sequence length="98" mass="11747">MSAMNEAQAAKWREMRKKGKGRYVFLFGVLQWGIVLTILFTAVQWLTQHTFTKEWLYIRLFVFACIGFFIANFRWDAKEIKFLDYENKGKKQSRRAAR</sequence>
<feature type="transmembrane region" description="Helical" evidence="1">
    <location>
        <begin position="55"/>
        <end position="73"/>
    </location>
</feature>
<evidence type="ECO:0000313" key="2">
    <source>
        <dbReference type="EMBL" id="CAG7625979.1"/>
    </source>
</evidence>
<dbReference type="EMBL" id="CAJVAS010000010">
    <property type="protein sequence ID" value="CAG7625979.1"/>
    <property type="molecule type" value="Genomic_DNA"/>
</dbReference>
<keyword evidence="1" id="KW-0812">Transmembrane</keyword>
<keyword evidence="1" id="KW-1133">Transmembrane helix</keyword>
<evidence type="ECO:0000313" key="3">
    <source>
        <dbReference type="Proteomes" id="UP000693672"/>
    </source>
</evidence>
<keyword evidence="1" id="KW-0472">Membrane</keyword>